<gene>
    <name evidence="7" type="ORF">SAMN05877842_104140</name>
</gene>
<keyword evidence="4 5" id="KW-0472">Membrane</keyword>
<evidence type="ECO:0000256" key="4">
    <source>
        <dbReference type="ARBA" id="ARBA00023136"/>
    </source>
</evidence>
<evidence type="ECO:0000313" key="8">
    <source>
        <dbReference type="Proteomes" id="UP000219252"/>
    </source>
</evidence>
<feature type="transmembrane region" description="Helical" evidence="5">
    <location>
        <begin position="65"/>
        <end position="84"/>
    </location>
</feature>
<evidence type="ECO:0000313" key="7">
    <source>
        <dbReference type="EMBL" id="SOC38456.1"/>
    </source>
</evidence>
<feature type="transmembrane region" description="Helical" evidence="5">
    <location>
        <begin position="200"/>
        <end position="229"/>
    </location>
</feature>
<dbReference type="AlphaFoldDB" id="A0A285UCY7"/>
<evidence type="ECO:0000256" key="5">
    <source>
        <dbReference type="SAM" id="Phobius"/>
    </source>
</evidence>
<feature type="transmembrane region" description="Helical" evidence="5">
    <location>
        <begin position="124"/>
        <end position="146"/>
    </location>
</feature>
<dbReference type="PANTHER" id="PTHR37422:SF17">
    <property type="entry name" value="O-ANTIGEN LIGASE"/>
    <property type="match status" value="1"/>
</dbReference>
<keyword evidence="8" id="KW-1185">Reference proteome</keyword>
<dbReference type="GO" id="GO:0016874">
    <property type="term" value="F:ligase activity"/>
    <property type="evidence" value="ECO:0007669"/>
    <property type="project" value="UniProtKB-KW"/>
</dbReference>
<name>A0A285UCY7_9BACL</name>
<comment type="subcellular location">
    <subcellularLocation>
        <location evidence="1">Membrane</location>
        <topology evidence="1">Multi-pass membrane protein</topology>
    </subcellularLocation>
</comment>
<sequence length="407" mass="47503">MGDKGKMERLQNNLRIPNFTVFLLLFVITLSRYHLYLGFSLKIYMIFLVVLFCIYLKYFFFRPLFGYEVVLLIFYFFYCLSGVFSEYPSSSIRILLGVVIVLGSYFIMKFLFERISITSLEITIANAGLIFNGMSLVWYIAGILITDGSVDTISFGLLIDRDYPRLIGLLDDPNIYVFFNTLFFCFYVTNLKGVKHYSGFLLCLITSLLTFSRGGLVSLLLVSVLYLVLSSSAKRIKWIGLFLPVIGVIYAVSYFTPININRIIINRINDFTNDQGSGRFELWEQALDYFMSKPLLGIGAFNFSDYYAFHHHKTLYVHNTYLEILAESGILGFTLFLLFLIVLMKKFYEIKLHKTKPYIVLTFFGFLFQMISLSLIINEAFFLFLAISARYFEVYEEKIWRNKEQRW</sequence>
<keyword evidence="2 5" id="KW-0812">Transmembrane</keyword>
<keyword evidence="7" id="KW-0436">Ligase</keyword>
<dbReference type="PANTHER" id="PTHR37422">
    <property type="entry name" value="TEICHURONIC ACID BIOSYNTHESIS PROTEIN TUAE"/>
    <property type="match status" value="1"/>
</dbReference>
<dbReference type="EMBL" id="OBQC01000004">
    <property type="protein sequence ID" value="SOC38456.1"/>
    <property type="molecule type" value="Genomic_DNA"/>
</dbReference>
<evidence type="ECO:0000259" key="6">
    <source>
        <dbReference type="Pfam" id="PF04932"/>
    </source>
</evidence>
<feature type="transmembrane region" description="Helical" evidence="5">
    <location>
        <begin position="241"/>
        <end position="265"/>
    </location>
</feature>
<evidence type="ECO:0000256" key="2">
    <source>
        <dbReference type="ARBA" id="ARBA00022692"/>
    </source>
</evidence>
<feature type="domain" description="O-antigen ligase-related" evidence="6">
    <location>
        <begin position="200"/>
        <end position="337"/>
    </location>
</feature>
<dbReference type="GO" id="GO:0016020">
    <property type="term" value="C:membrane"/>
    <property type="evidence" value="ECO:0007669"/>
    <property type="project" value="UniProtKB-SubCell"/>
</dbReference>
<feature type="transmembrane region" description="Helical" evidence="5">
    <location>
        <begin position="16"/>
        <end position="35"/>
    </location>
</feature>
<dbReference type="Pfam" id="PF04932">
    <property type="entry name" value="Wzy_C"/>
    <property type="match status" value="1"/>
</dbReference>
<evidence type="ECO:0000256" key="1">
    <source>
        <dbReference type="ARBA" id="ARBA00004141"/>
    </source>
</evidence>
<dbReference type="Proteomes" id="UP000219252">
    <property type="component" value="Unassembled WGS sequence"/>
</dbReference>
<protein>
    <submittedName>
        <fullName evidence="7">O-antigen ligase</fullName>
    </submittedName>
</protein>
<feature type="transmembrane region" description="Helical" evidence="5">
    <location>
        <begin position="166"/>
        <end position="188"/>
    </location>
</feature>
<proteinExistence type="predicted"/>
<feature type="transmembrane region" description="Helical" evidence="5">
    <location>
        <begin position="329"/>
        <end position="348"/>
    </location>
</feature>
<organism evidence="7 8">
    <name type="scientific">Ureibacillus acetophenoni</name>
    <dbReference type="NCBI Taxonomy" id="614649"/>
    <lineage>
        <taxon>Bacteria</taxon>
        <taxon>Bacillati</taxon>
        <taxon>Bacillota</taxon>
        <taxon>Bacilli</taxon>
        <taxon>Bacillales</taxon>
        <taxon>Caryophanaceae</taxon>
        <taxon>Ureibacillus</taxon>
    </lineage>
</organism>
<reference evidence="8" key="1">
    <citation type="submission" date="2017-08" db="EMBL/GenBank/DDBJ databases">
        <authorList>
            <person name="Varghese N."/>
            <person name="Submissions S."/>
        </authorList>
    </citation>
    <scope>NUCLEOTIDE SEQUENCE [LARGE SCALE GENOMIC DNA]</scope>
    <source>
        <strain evidence="8">JC23</strain>
    </source>
</reference>
<keyword evidence="3 5" id="KW-1133">Transmembrane helix</keyword>
<feature type="transmembrane region" description="Helical" evidence="5">
    <location>
        <begin position="360"/>
        <end position="387"/>
    </location>
</feature>
<dbReference type="InterPro" id="IPR007016">
    <property type="entry name" value="O-antigen_ligase-rel_domated"/>
</dbReference>
<dbReference type="InterPro" id="IPR051533">
    <property type="entry name" value="WaaL-like"/>
</dbReference>
<evidence type="ECO:0000256" key="3">
    <source>
        <dbReference type="ARBA" id="ARBA00022989"/>
    </source>
</evidence>
<feature type="transmembrane region" description="Helical" evidence="5">
    <location>
        <begin position="90"/>
        <end position="112"/>
    </location>
</feature>
<accession>A0A285UCY7</accession>
<feature type="transmembrane region" description="Helical" evidence="5">
    <location>
        <begin position="41"/>
        <end position="58"/>
    </location>
</feature>